<dbReference type="CDD" id="cd02142">
    <property type="entry name" value="McbC_SagB-like_oxidoreductase"/>
    <property type="match status" value="1"/>
</dbReference>
<dbReference type="PANTHER" id="PTHR42741">
    <property type="entry name" value="NITROREDUCTASE FAMILY PROTEIN"/>
    <property type="match status" value="1"/>
</dbReference>
<dbReference type="Gene3D" id="3.40.109.10">
    <property type="entry name" value="NADH Oxidase"/>
    <property type="match status" value="2"/>
</dbReference>
<dbReference type="GO" id="GO:0016491">
    <property type="term" value="F:oxidoreductase activity"/>
    <property type="evidence" value="ECO:0007669"/>
    <property type="project" value="InterPro"/>
</dbReference>
<protein>
    <submittedName>
        <fullName evidence="3">SagB/ThcOx family dehydrogenase</fullName>
    </submittedName>
</protein>
<name>A0A9X7N619_PSEDE</name>
<dbReference type="AlphaFoldDB" id="A0A9X7N619"/>
<evidence type="ECO:0000256" key="1">
    <source>
        <dbReference type="SAM" id="MobiDB-lite"/>
    </source>
</evidence>
<dbReference type="OrthoDB" id="9801593at2"/>
<dbReference type="InterPro" id="IPR029479">
    <property type="entry name" value="Nitroreductase"/>
</dbReference>
<dbReference type="EMBL" id="CP043626">
    <property type="protein sequence ID" value="QEY75371.1"/>
    <property type="molecule type" value="Genomic_DNA"/>
</dbReference>
<dbReference type="InterPro" id="IPR000415">
    <property type="entry name" value="Nitroreductase-like"/>
</dbReference>
<proteinExistence type="predicted"/>
<evidence type="ECO:0000313" key="3">
    <source>
        <dbReference type="EMBL" id="QEY75371.1"/>
    </source>
</evidence>
<reference evidence="3 4" key="1">
    <citation type="submission" date="2019-09" db="EMBL/GenBank/DDBJ databases">
        <title>Prosopis cineraria nodule microbiome.</title>
        <authorList>
            <person name="Chaluvadi S.R."/>
            <person name="Ali R."/>
            <person name="Wang X."/>
        </authorList>
    </citation>
    <scope>NUCLEOTIDE SEQUENCE [LARGE SCALE GENOMIC DNA]</scope>
    <source>
        <strain evidence="3 4">BG1</strain>
    </source>
</reference>
<organism evidence="3 4">
    <name type="scientific">Pseudomonas denitrificans</name>
    <dbReference type="NCBI Taxonomy" id="43306"/>
    <lineage>
        <taxon>Bacteria</taxon>
        <taxon>Pseudomonadati</taxon>
        <taxon>Pseudomonadota</taxon>
        <taxon>Gammaproteobacteria</taxon>
        <taxon>Pseudomonadales</taxon>
        <taxon>Pseudomonadaceae</taxon>
        <taxon>Halopseudomonas</taxon>
    </lineage>
</organism>
<dbReference type="KEGG" id="pden:F1C79_29175"/>
<accession>A0A9X7N619</accession>
<dbReference type="Proteomes" id="UP000326659">
    <property type="component" value="Chromosome"/>
</dbReference>
<feature type="region of interest" description="Disordered" evidence="1">
    <location>
        <begin position="1"/>
        <end position="26"/>
    </location>
</feature>
<sequence length="538" mass="58737">MTPSEGVRAYHELSSHRPERFAPGPGQLDWATQPAAFRRYAGARCIELLHRPQEESPGYDEVFAGPLGGPASLNFASVSQLLYDSLALSAWKDAGGSRWALRVNPSSGNLHPTEAYLLLPSGAVDNAALLAHYSADEHVLEVRAELPAPLAEKLNDALPAGGFLLALASIPWREAWKYGERAYRYCNHDLGHALACLGIAAANQGWEVRLLRGVAEAQLDTLIGLDRDGFSEHEFADALLWIGPAQPAEFPLPGTLLKGLAGLPLAGTPNRLSREYRHWSELERVHQLCRAPALPGHDWSAPKPETVVDNPGLPLRPILHRRRSAQSMDGRSGIHAELLYAWLRRLMPECSPVPFACSGEPTRIDLLLFVHRVQGLEPGLYWLGRSGREAGGLREDYLWQSVEESGVPLYRLLSGDARGLSAFLSCGQDIASDGCVAFAMLADLDAALTEGAWTYPRLYWEAGQVGQLLYLEAEAAGLSGTGIGCYFDPALDELLGGGPDCPVSLYHFTIGRAVWDERLSSLPAYPSPRRLPLQQDRN</sequence>
<evidence type="ECO:0000259" key="2">
    <source>
        <dbReference type="Pfam" id="PF00881"/>
    </source>
</evidence>
<dbReference type="Pfam" id="PF00881">
    <property type="entry name" value="Nitroreductase"/>
    <property type="match status" value="1"/>
</dbReference>
<dbReference type="PANTHER" id="PTHR42741:SF3">
    <property type="entry name" value="NITROREDUCTASE FAMILY PROTEIN"/>
    <property type="match status" value="1"/>
</dbReference>
<gene>
    <name evidence="3" type="ORF">F1C79_29175</name>
</gene>
<dbReference type="SUPFAM" id="SSF55469">
    <property type="entry name" value="FMN-dependent nitroreductase-like"/>
    <property type="match status" value="2"/>
</dbReference>
<dbReference type="RefSeq" id="WP_151189346.1">
    <property type="nucleotide sequence ID" value="NZ_CP043626.1"/>
</dbReference>
<feature type="domain" description="Nitroreductase" evidence="2">
    <location>
        <begin position="99"/>
        <end position="227"/>
    </location>
</feature>
<feature type="compositionally biased region" description="Basic and acidic residues" evidence="1">
    <location>
        <begin position="8"/>
        <end position="20"/>
    </location>
</feature>
<evidence type="ECO:0000313" key="4">
    <source>
        <dbReference type="Proteomes" id="UP000326659"/>
    </source>
</evidence>
<keyword evidence="4" id="KW-1185">Reference proteome</keyword>